<dbReference type="EMBL" id="JAYWIO010000002">
    <property type="protein sequence ID" value="KAK7282327.1"/>
    <property type="molecule type" value="Genomic_DNA"/>
</dbReference>
<dbReference type="Proteomes" id="UP001372338">
    <property type="component" value="Unassembled WGS sequence"/>
</dbReference>
<feature type="domain" description="Cupin type-1" evidence="14">
    <location>
        <begin position="67"/>
        <end position="192"/>
    </location>
</feature>
<dbReference type="GO" id="GO:0010497">
    <property type="term" value="P:plasmodesmata-mediated intercellular transport"/>
    <property type="evidence" value="ECO:0007669"/>
    <property type="project" value="UniProtKB-ARBA"/>
</dbReference>
<feature type="binding site" evidence="10">
    <location>
        <position position="113"/>
    </location>
    <ligand>
        <name>oxalate</name>
        <dbReference type="ChEBI" id="CHEBI:30623"/>
    </ligand>
</feature>
<dbReference type="CDD" id="cd02241">
    <property type="entry name" value="cupin_OxOx"/>
    <property type="match status" value="1"/>
</dbReference>
<dbReference type="PRINTS" id="PR00325">
    <property type="entry name" value="GERMIN"/>
</dbReference>
<evidence type="ECO:0000313" key="15">
    <source>
        <dbReference type="EMBL" id="KAK7282327.1"/>
    </source>
</evidence>
<keyword evidence="16" id="KW-1185">Reference proteome</keyword>
<evidence type="ECO:0000256" key="9">
    <source>
        <dbReference type="ARBA" id="ARBA00023211"/>
    </source>
</evidence>
<evidence type="ECO:0000259" key="14">
    <source>
        <dbReference type="SMART" id="SM00835"/>
    </source>
</evidence>
<proteinExistence type="inferred from homology"/>
<evidence type="ECO:0000313" key="16">
    <source>
        <dbReference type="Proteomes" id="UP001372338"/>
    </source>
</evidence>
<comment type="caution">
    <text evidence="15">The sequence shown here is derived from an EMBL/GenBank/DDBJ whole genome shotgun (WGS) entry which is preliminary data.</text>
</comment>
<dbReference type="PROSITE" id="PS00725">
    <property type="entry name" value="GERMIN"/>
    <property type="match status" value="1"/>
</dbReference>
<evidence type="ECO:0000256" key="1">
    <source>
        <dbReference type="ARBA" id="ARBA00004271"/>
    </source>
</evidence>
<dbReference type="InterPro" id="IPR006045">
    <property type="entry name" value="Cupin_1"/>
</dbReference>
<evidence type="ECO:0000256" key="4">
    <source>
        <dbReference type="ARBA" id="ARBA00022525"/>
    </source>
</evidence>
<dbReference type="FunFam" id="2.60.120.10:FF:000025">
    <property type="entry name" value="germin-like protein subfamily 2 member 1"/>
    <property type="match status" value="1"/>
</dbReference>
<dbReference type="Pfam" id="PF00190">
    <property type="entry name" value="Cupin_1"/>
    <property type="match status" value="1"/>
</dbReference>
<protein>
    <recommendedName>
        <fullName evidence="13">Germin-like protein</fullName>
    </recommendedName>
</protein>
<dbReference type="InterPro" id="IPR001929">
    <property type="entry name" value="Germin"/>
</dbReference>
<dbReference type="AlphaFoldDB" id="A0AAN9FTH2"/>
<dbReference type="PANTHER" id="PTHR31238">
    <property type="entry name" value="GERMIN-LIKE PROTEIN SUBFAMILY 3 MEMBER 3"/>
    <property type="match status" value="1"/>
</dbReference>
<keyword evidence="6 13" id="KW-0732">Signal</keyword>
<comment type="similarity">
    <text evidence="2 13">Belongs to the germin family.</text>
</comment>
<evidence type="ECO:0000256" key="7">
    <source>
        <dbReference type="ARBA" id="ARBA00023157"/>
    </source>
</evidence>
<dbReference type="InterPro" id="IPR011051">
    <property type="entry name" value="RmlC_Cupin_sf"/>
</dbReference>
<dbReference type="GO" id="GO:0048046">
    <property type="term" value="C:apoplast"/>
    <property type="evidence" value="ECO:0007669"/>
    <property type="project" value="UniProtKB-SubCell"/>
</dbReference>
<evidence type="ECO:0000256" key="8">
    <source>
        <dbReference type="ARBA" id="ARBA00023180"/>
    </source>
</evidence>
<evidence type="ECO:0000256" key="5">
    <source>
        <dbReference type="ARBA" id="ARBA00022723"/>
    </source>
</evidence>
<keyword evidence="7 12" id="KW-1015">Disulfide bond</keyword>
<dbReference type="SMART" id="SM00835">
    <property type="entry name" value="Cupin_1"/>
    <property type="match status" value="1"/>
</dbReference>
<dbReference type="GO" id="GO:0009506">
    <property type="term" value="C:plasmodesma"/>
    <property type="evidence" value="ECO:0007669"/>
    <property type="project" value="UniProtKB-ARBA"/>
</dbReference>
<reference evidence="15 16" key="1">
    <citation type="submission" date="2024-01" db="EMBL/GenBank/DDBJ databases">
        <title>The genomes of 5 underutilized Papilionoideae crops provide insights into root nodulation and disease resistanc.</title>
        <authorList>
            <person name="Yuan L."/>
        </authorList>
    </citation>
    <scope>NUCLEOTIDE SEQUENCE [LARGE SCALE GENOMIC DNA]</scope>
    <source>
        <strain evidence="15">ZHUSHIDOU_FW_LH</strain>
        <tissue evidence="15">Leaf</tissue>
    </source>
</reference>
<keyword evidence="9 10" id="KW-0464">Manganese</keyword>
<feature type="binding site" evidence="11">
    <location>
        <position position="111"/>
    </location>
    <ligand>
        <name>Mn(2+)</name>
        <dbReference type="ChEBI" id="CHEBI:29035"/>
    </ligand>
</feature>
<dbReference type="GO" id="GO:2000280">
    <property type="term" value="P:regulation of root development"/>
    <property type="evidence" value="ECO:0007669"/>
    <property type="project" value="UniProtKB-ARBA"/>
</dbReference>
<evidence type="ECO:0000256" key="12">
    <source>
        <dbReference type="PIRSR" id="PIRSR601929-3"/>
    </source>
</evidence>
<evidence type="ECO:0000256" key="10">
    <source>
        <dbReference type="PIRSR" id="PIRSR601929-1"/>
    </source>
</evidence>
<dbReference type="InterPro" id="IPR014710">
    <property type="entry name" value="RmlC-like_jellyroll"/>
</dbReference>
<dbReference type="InterPro" id="IPR019780">
    <property type="entry name" value="Germin_Mn-BS"/>
</dbReference>
<feature type="binding site" evidence="11">
    <location>
        <position position="157"/>
    </location>
    <ligand>
        <name>Mn(2+)</name>
        <dbReference type="ChEBI" id="CHEBI:29035"/>
    </ligand>
</feature>
<evidence type="ECO:0000256" key="11">
    <source>
        <dbReference type="PIRSR" id="PIRSR601929-2"/>
    </source>
</evidence>
<feature type="binding site" evidence="11">
    <location>
        <position position="113"/>
    </location>
    <ligand>
        <name>Mn(2+)</name>
        <dbReference type="ChEBI" id="CHEBI:29035"/>
    </ligand>
</feature>
<dbReference type="Gene3D" id="2.60.120.10">
    <property type="entry name" value="Jelly Rolls"/>
    <property type="match status" value="1"/>
</dbReference>
<keyword evidence="5 10" id="KW-0479">Metal-binding</keyword>
<feature type="signal peptide" evidence="13">
    <location>
        <begin position="1"/>
        <end position="26"/>
    </location>
</feature>
<keyword evidence="4 13" id="KW-0964">Secreted</keyword>
<evidence type="ECO:0000256" key="13">
    <source>
        <dbReference type="RuleBase" id="RU366015"/>
    </source>
</evidence>
<evidence type="ECO:0000256" key="3">
    <source>
        <dbReference type="ARBA" id="ARBA00022523"/>
    </source>
</evidence>
<feature type="binding site" evidence="10">
    <location>
        <position position="118"/>
    </location>
    <ligand>
        <name>oxalate</name>
        <dbReference type="ChEBI" id="CHEBI:30623"/>
    </ligand>
</feature>
<gene>
    <name evidence="15" type="ORF">RIF29_11004</name>
</gene>
<organism evidence="15 16">
    <name type="scientific">Crotalaria pallida</name>
    <name type="common">Smooth rattlebox</name>
    <name type="synonym">Crotalaria striata</name>
    <dbReference type="NCBI Taxonomy" id="3830"/>
    <lineage>
        <taxon>Eukaryota</taxon>
        <taxon>Viridiplantae</taxon>
        <taxon>Streptophyta</taxon>
        <taxon>Embryophyta</taxon>
        <taxon>Tracheophyta</taxon>
        <taxon>Spermatophyta</taxon>
        <taxon>Magnoliopsida</taxon>
        <taxon>eudicotyledons</taxon>
        <taxon>Gunneridae</taxon>
        <taxon>Pentapetalae</taxon>
        <taxon>rosids</taxon>
        <taxon>fabids</taxon>
        <taxon>Fabales</taxon>
        <taxon>Fabaceae</taxon>
        <taxon>Papilionoideae</taxon>
        <taxon>50 kb inversion clade</taxon>
        <taxon>genistoids sensu lato</taxon>
        <taxon>core genistoids</taxon>
        <taxon>Crotalarieae</taxon>
        <taxon>Crotalaria</taxon>
    </lineage>
</organism>
<evidence type="ECO:0000256" key="6">
    <source>
        <dbReference type="ARBA" id="ARBA00022729"/>
    </source>
</evidence>
<keyword evidence="8" id="KW-0325">Glycoprotein</keyword>
<name>A0AAN9FTH2_CROPI</name>
<dbReference type="SUPFAM" id="SSF51182">
    <property type="entry name" value="RmlC-like cupins"/>
    <property type="match status" value="1"/>
</dbReference>
<feature type="disulfide bond" evidence="12">
    <location>
        <begin position="36"/>
        <end position="50"/>
    </location>
</feature>
<sequence length="197" mass="21588">MEVKFHSSFFLMLFFVSFTRIQQVCSADCDNLQDTCPSGSPTIFINGVPCKNPSNTTAQDFKTTELSKAGPRDAFGSSMNIVTASKFPGLNTLGLSIGRIDIEVDGMVNFHNHPRATEMIFVKEGMLEATFLDTKNQVFQKSLKAGDVFVLPKGLFHFFLNRGSGVATVFSVFNSQNPGLESLGGMSDLLLETHWNG</sequence>
<feature type="binding site" evidence="11">
    <location>
        <position position="118"/>
    </location>
    <ligand>
        <name>Mn(2+)</name>
        <dbReference type="ChEBI" id="CHEBI:29035"/>
    </ligand>
</feature>
<evidence type="ECO:0000256" key="2">
    <source>
        <dbReference type="ARBA" id="ARBA00007456"/>
    </source>
</evidence>
<dbReference type="GO" id="GO:0030145">
    <property type="term" value="F:manganese ion binding"/>
    <property type="evidence" value="ECO:0007669"/>
    <property type="project" value="UniProtKB-UniRule"/>
</dbReference>
<feature type="chain" id="PRO_5042669777" description="Germin-like protein" evidence="13">
    <location>
        <begin position="27"/>
        <end position="197"/>
    </location>
</feature>
<keyword evidence="3 13" id="KW-0052">Apoplast</keyword>
<accession>A0AAN9FTH2</accession>
<comment type="subcellular location">
    <subcellularLocation>
        <location evidence="1 13">Secreted</location>
        <location evidence="1 13">Extracellular space</location>
        <location evidence="1 13">Apoplast</location>
    </subcellularLocation>
</comment>